<proteinExistence type="predicted"/>
<sequence>MFSQSESEMSASLYHVCEKYVDKSVWLAKQFLQQGKKSFKVFTNKLQHQNLYSYNTNKCHACVVQERQLQMLEVAQNVIESSLVFARRLYTTVLEDVQVKPITEGDEGISLFEQCFAPLEDGIAVEANENVFTRKESAYEDLRACVNTKISEKGFSDLKDYVEEMLNECRKQEITINASHNHRRRVQSSPPTVKTPRSEKVGRSPERKV</sequence>
<dbReference type="AlphaFoldDB" id="A0AAW2YU80"/>
<dbReference type="EMBL" id="JAOPGA020000678">
    <property type="protein sequence ID" value="KAL0480634.1"/>
    <property type="molecule type" value="Genomic_DNA"/>
</dbReference>
<reference evidence="2 3" key="1">
    <citation type="submission" date="2024-03" db="EMBL/GenBank/DDBJ databases">
        <title>The Acrasis kona genome and developmental transcriptomes reveal deep origins of eukaryotic multicellular pathways.</title>
        <authorList>
            <person name="Sheikh S."/>
            <person name="Fu C.-J."/>
            <person name="Brown M.W."/>
            <person name="Baldauf S.L."/>
        </authorList>
    </citation>
    <scope>NUCLEOTIDE SEQUENCE [LARGE SCALE GENOMIC DNA]</scope>
    <source>
        <strain evidence="2 3">ATCC MYA-3509</strain>
    </source>
</reference>
<gene>
    <name evidence="2" type="ORF">AKO1_006892</name>
</gene>
<comment type="caution">
    <text evidence="2">The sequence shown here is derived from an EMBL/GenBank/DDBJ whole genome shotgun (WGS) entry which is preliminary data.</text>
</comment>
<protein>
    <submittedName>
        <fullName evidence="2">Uncharacterized protein</fullName>
    </submittedName>
</protein>
<keyword evidence="3" id="KW-1185">Reference proteome</keyword>
<dbReference type="Proteomes" id="UP001431209">
    <property type="component" value="Unassembled WGS sequence"/>
</dbReference>
<evidence type="ECO:0000313" key="3">
    <source>
        <dbReference type="Proteomes" id="UP001431209"/>
    </source>
</evidence>
<accession>A0AAW2YU80</accession>
<organism evidence="2 3">
    <name type="scientific">Acrasis kona</name>
    <dbReference type="NCBI Taxonomy" id="1008807"/>
    <lineage>
        <taxon>Eukaryota</taxon>
        <taxon>Discoba</taxon>
        <taxon>Heterolobosea</taxon>
        <taxon>Tetramitia</taxon>
        <taxon>Eutetramitia</taxon>
        <taxon>Acrasidae</taxon>
        <taxon>Acrasis</taxon>
    </lineage>
</organism>
<name>A0AAW2YU80_9EUKA</name>
<evidence type="ECO:0000256" key="1">
    <source>
        <dbReference type="SAM" id="MobiDB-lite"/>
    </source>
</evidence>
<feature type="non-terminal residue" evidence="2">
    <location>
        <position position="209"/>
    </location>
</feature>
<feature type="region of interest" description="Disordered" evidence="1">
    <location>
        <begin position="177"/>
        <end position="209"/>
    </location>
</feature>
<feature type="compositionally biased region" description="Basic and acidic residues" evidence="1">
    <location>
        <begin position="196"/>
        <end position="209"/>
    </location>
</feature>
<evidence type="ECO:0000313" key="2">
    <source>
        <dbReference type="EMBL" id="KAL0480634.1"/>
    </source>
</evidence>